<dbReference type="RefSeq" id="WP_160548704.1">
    <property type="nucleotide sequence ID" value="NZ_JBHLUU010000119.1"/>
</dbReference>
<protein>
    <recommendedName>
        <fullName evidence="3">Lipoprotein</fullName>
    </recommendedName>
</protein>
<sequence length="149" mass="17375">MKKAIFVLCCSLILVGCDGSQKQSFINHYADVLLTKNNELQFRFKFDERLFSKEEMYKVKVLIENKQLAKALGTTEIYYGDQYVHDGKLLHLGNQEEIYLSMDPIPLQIDLHTFVLEEMIQQKNAVKVQIFNEEDMIVSGYVQNFQTQL</sequence>
<name>A0ABV6KV86_9BACI</name>
<keyword evidence="2" id="KW-1185">Reference proteome</keyword>
<comment type="caution">
    <text evidence="1">The sequence shown here is derived from an EMBL/GenBank/DDBJ whole genome shotgun (WGS) entry which is preliminary data.</text>
</comment>
<evidence type="ECO:0000313" key="2">
    <source>
        <dbReference type="Proteomes" id="UP001589738"/>
    </source>
</evidence>
<evidence type="ECO:0008006" key="3">
    <source>
        <dbReference type="Google" id="ProtNLM"/>
    </source>
</evidence>
<reference evidence="1 2" key="1">
    <citation type="submission" date="2024-09" db="EMBL/GenBank/DDBJ databases">
        <authorList>
            <person name="Sun Q."/>
            <person name="Mori K."/>
        </authorList>
    </citation>
    <scope>NUCLEOTIDE SEQUENCE [LARGE SCALE GENOMIC DNA]</scope>
    <source>
        <strain evidence="1 2">CGMCC 1.9126</strain>
    </source>
</reference>
<evidence type="ECO:0000313" key="1">
    <source>
        <dbReference type="EMBL" id="MFC0477248.1"/>
    </source>
</evidence>
<gene>
    <name evidence="1" type="ORF">ACFFHF_18775</name>
</gene>
<dbReference type="EMBL" id="JBHLUU010000119">
    <property type="protein sequence ID" value="MFC0477248.1"/>
    <property type="molecule type" value="Genomic_DNA"/>
</dbReference>
<accession>A0ABV6KV86</accession>
<proteinExistence type="predicted"/>
<organism evidence="1 2">
    <name type="scientific">Robertmurraya beringensis</name>
    <dbReference type="NCBI Taxonomy" id="641660"/>
    <lineage>
        <taxon>Bacteria</taxon>
        <taxon>Bacillati</taxon>
        <taxon>Bacillota</taxon>
        <taxon>Bacilli</taxon>
        <taxon>Bacillales</taxon>
        <taxon>Bacillaceae</taxon>
        <taxon>Robertmurraya</taxon>
    </lineage>
</organism>
<dbReference type="PROSITE" id="PS51257">
    <property type="entry name" value="PROKAR_LIPOPROTEIN"/>
    <property type="match status" value="1"/>
</dbReference>
<dbReference type="Proteomes" id="UP001589738">
    <property type="component" value="Unassembled WGS sequence"/>
</dbReference>